<dbReference type="RefSeq" id="XP_040687011.1">
    <property type="nucleotide sequence ID" value="XM_040838604.1"/>
</dbReference>
<evidence type="ECO:0000313" key="9">
    <source>
        <dbReference type="EMBL" id="OJJ33334.1"/>
    </source>
</evidence>
<accession>A0A1L9REK1</accession>
<evidence type="ECO:0000256" key="5">
    <source>
        <dbReference type="ARBA" id="ARBA00022801"/>
    </source>
</evidence>
<name>A0A1L9REK1_ASPWE</name>
<dbReference type="OrthoDB" id="4367863at2759"/>
<dbReference type="Proteomes" id="UP000184383">
    <property type="component" value="Unassembled WGS sequence"/>
</dbReference>
<dbReference type="EMBL" id="KV878214">
    <property type="protein sequence ID" value="OJJ33334.1"/>
    <property type="molecule type" value="Genomic_DNA"/>
</dbReference>
<evidence type="ECO:0000256" key="2">
    <source>
        <dbReference type="ARBA" id="ARBA00022487"/>
    </source>
</evidence>
<dbReference type="GO" id="GO:0030600">
    <property type="term" value="F:feruloyl esterase activity"/>
    <property type="evidence" value="ECO:0007669"/>
    <property type="project" value="UniProtKB-ARBA"/>
</dbReference>
<dbReference type="EC" id="3.1.1.-" evidence="8"/>
<keyword evidence="2" id="KW-0719">Serine esterase</keyword>
<comment type="similarity">
    <text evidence="1 8">Belongs to the tannase family.</text>
</comment>
<dbReference type="SUPFAM" id="SSF53474">
    <property type="entry name" value="alpha/beta-Hydrolases"/>
    <property type="match status" value="1"/>
</dbReference>
<proteinExistence type="inferred from homology"/>
<evidence type="ECO:0000256" key="3">
    <source>
        <dbReference type="ARBA" id="ARBA00022723"/>
    </source>
</evidence>
<evidence type="ECO:0000256" key="1">
    <source>
        <dbReference type="ARBA" id="ARBA00006249"/>
    </source>
</evidence>
<keyword evidence="10" id="KW-1185">Reference proteome</keyword>
<evidence type="ECO:0000256" key="7">
    <source>
        <dbReference type="ARBA" id="ARBA00023157"/>
    </source>
</evidence>
<reference evidence="10" key="1">
    <citation type="journal article" date="2017" name="Genome Biol.">
        <title>Comparative genomics reveals high biological diversity and specific adaptations in the industrially and medically important fungal genus Aspergillus.</title>
        <authorList>
            <person name="de Vries R.P."/>
            <person name="Riley R."/>
            <person name="Wiebenga A."/>
            <person name="Aguilar-Osorio G."/>
            <person name="Amillis S."/>
            <person name="Uchima C.A."/>
            <person name="Anderluh G."/>
            <person name="Asadollahi M."/>
            <person name="Askin M."/>
            <person name="Barry K."/>
            <person name="Battaglia E."/>
            <person name="Bayram O."/>
            <person name="Benocci T."/>
            <person name="Braus-Stromeyer S.A."/>
            <person name="Caldana C."/>
            <person name="Canovas D."/>
            <person name="Cerqueira G.C."/>
            <person name="Chen F."/>
            <person name="Chen W."/>
            <person name="Choi C."/>
            <person name="Clum A."/>
            <person name="Dos Santos R.A."/>
            <person name="Damasio A.R."/>
            <person name="Diallinas G."/>
            <person name="Emri T."/>
            <person name="Fekete E."/>
            <person name="Flipphi M."/>
            <person name="Freyberg S."/>
            <person name="Gallo A."/>
            <person name="Gournas C."/>
            <person name="Habgood R."/>
            <person name="Hainaut M."/>
            <person name="Harispe M.L."/>
            <person name="Henrissat B."/>
            <person name="Hilden K.S."/>
            <person name="Hope R."/>
            <person name="Hossain A."/>
            <person name="Karabika E."/>
            <person name="Karaffa L."/>
            <person name="Karanyi Z."/>
            <person name="Krasevec N."/>
            <person name="Kuo A."/>
            <person name="Kusch H."/>
            <person name="LaButti K."/>
            <person name="Lagendijk E.L."/>
            <person name="Lapidus A."/>
            <person name="Levasseur A."/>
            <person name="Lindquist E."/>
            <person name="Lipzen A."/>
            <person name="Logrieco A.F."/>
            <person name="MacCabe A."/>
            <person name="Maekelae M.R."/>
            <person name="Malavazi I."/>
            <person name="Melin P."/>
            <person name="Meyer V."/>
            <person name="Mielnichuk N."/>
            <person name="Miskei M."/>
            <person name="Molnar A.P."/>
            <person name="Mule G."/>
            <person name="Ngan C.Y."/>
            <person name="Orejas M."/>
            <person name="Orosz E."/>
            <person name="Ouedraogo J.P."/>
            <person name="Overkamp K.M."/>
            <person name="Park H.-S."/>
            <person name="Perrone G."/>
            <person name="Piumi F."/>
            <person name="Punt P.J."/>
            <person name="Ram A.F."/>
            <person name="Ramon A."/>
            <person name="Rauscher S."/>
            <person name="Record E."/>
            <person name="Riano-Pachon D.M."/>
            <person name="Robert V."/>
            <person name="Roehrig J."/>
            <person name="Ruller R."/>
            <person name="Salamov A."/>
            <person name="Salih N.S."/>
            <person name="Samson R.A."/>
            <person name="Sandor E."/>
            <person name="Sanguinetti M."/>
            <person name="Schuetze T."/>
            <person name="Sepcic K."/>
            <person name="Shelest E."/>
            <person name="Sherlock G."/>
            <person name="Sophianopoulou V."/>
            <person name="Squina F.M."/>
            <person name="Sun H."/>
            <person name="Susca A."/>
            <person name="Todd R.B."/>
            <person name="Tsang A."/>
            <person name="Unkles S.E."/>
            <person name="van de Wiele N."/>
            <person name="van Rossen-Uffink D."/>
            <person name="Oliveira J.V."/>
            <person name="Vesth T.C."/>
            <person name="Visser J."/>
            <person name="Yu J.-H."/>
            <person name="Zhou M."/>
            <person name="Andersen M.R."/>
            <person name="Archer D.B."/>
            <person name="Baker S.E."/>
            <person name="Benoit I."/>
            <person name="Brakhage A.A."/>
            <person name="Braus G.H."/>
            <person name="Fischer R."/>
            <person name="Frisvad J.C."/>
            <person name="Goldman G.H."/>
            <person name="Houbraken J."/>
            <person name="Oakley B."/>
            <person name="Pocsi I."/>
            <person name="Scazzocchio C."/>
            <person name="Seiboth B."/>
            <person name="vanKuyk P.A."/>
            <person name="Wortman J."/>
            <person name="Dyer P.S."/>
            <person name="Grigoriev I.V."/>
        </authorList>
    </citation>
    <scope>NUCLEOTIDE SEQUENCE [LARGE SCALE GENOMIC DNA]</scope>
    <source>
        <strain evidence="10">DTO 134E9</strain>
    </source>
</reference>
<dbReference type="PANTHER" id="PTHR33938:SF16">
    <property type="entry name" value="CARBOXYLIC ESTER HYDROLASE"/>
    <property type="match status" value="1"/>
</dbReference>
<keyword evidence="6" id="KW-0106">Calcium</keyword>
<evidence type="ECO:0000256" key="8">
    <source>
        <dbReference type="RuleBase" id="RU361238"/>
    </source>
</evidence>
<organism evidence="9 10">
    <name type="scientific">Aspergillus wentii DTO 134E9</name>
    <dbReference type="NCBI Taxonomy" id="1073089"/>
    <lineage>
        <taxon>Eukaryota</taxon>
        <taxon>Fungi</taxon>
        <taxon>Dikarya</taxon>
        <taxon>Ascomycota</taxon>
        <taxon>Pezizomycotina</taxon>
        <taxon>Eurotiomycetes</taxon>
        <taxon>Eurotiomycetidae</taxon>
        <taxon>Eurotiales</taxon>
        <taxon>Aspergillaceae</taxon>
        <taxon>Aspergillus</taxon>
        <taxon>Aspergillus subgen. Cremei</taxon>
    </lineage>
</organism>
<dbReference type="VEuPathDB" id="FungiDB:ASPWEDRAFT_619406"/>
<dbReference type="GO" id="GO:0046872">
    <property type="term" value="F:metal ion binding"/>
    <property type="evidence" value="ECO:0007669"/>
    <property type="project" value="UniProtKB-KW"/>
</dbReference>
<dbReference type="GeneID" id="63754452"/>
<dbReference type="Pfam" id="PF07519">
    <property type="entry name" value="Tannase"/>
    <property type="match status" value="1"/>
</dbReference>
<protein>
    <recommendedName>
        <fullName evidence="8">Carboxylic ester hydrolase</fullName>
        <ecNumber evidence="8">3.1.1.-</ecNumber>
    </recommendedName>
</protein>
<evidence type="ECO:0000256" key="4">
    <source>
        <dbReference type="ARBA" id="ARBA00022729"/>
    </source>
</evidence>
<keyword evidence="4" id="KW-0732">Signal</keyword>
<keyword evidence="3" id="KW-0479">Metal-binding</keyword>
<dbReference type="PANTHER" id="PTHR33938">
    <property type="entry name" value="FERULOYL ESTERASE B-RELATED"/>
    <property type="match status" value="1"/>
</dbReference>
<keyword evidence="5 8" id="KW-0378">Hydrolase</keyword>
<evidence type="ECO:0000256" key="6">
    <source>
        <dbReference type="ARBA" id="ARBA00022837"/>
    </source>
</evidence>
<keyword evidence="7" id="KW-1015">Disulfide bond</keyword>
<gene>
    <name evidence="9" type="ORF">ASPWEDRAFT_619406</name>
</gene>
<dbReference type="InterPro" id="IPR029058">
    <property type="entry name" value="AB_hydrolase_fold"/>
</dbReference>
<sequence>MVELMTLGWQRCEDVLRTIWPDLTRFQSTGGKILAFHGESDPRIPTASSVHYHESVRNIMYSNMTYNQSTAAMGDWYRLFLRPGAAHCATNDLQPNGPFPQTNIQVLIDWVEKATVLATLNATHLG</sequence>
<evidence type="ECO:0000313" key="10">
    <source>
        <dbReference type="Proteomes" id="UP000184383"/>
    </source>
</evidence>
<dbReference type="AlphaFoldDB" id="A0A1L9REK1"/>
<dbReference type="InterPro" id="IPR011118">
    <property type="entry name" value="Tannase/feruloyl_esterase"/>
</dbReference>